<keyword evidence="2" id="KW-1185">Reference proteome</keyword>
<protein>
    <submittedName>
        <fullName evidence="1">Uncharacterized protein</fullName>
    </submittedName>
</protein>
<organism evidence="1 2">
    <name type="scientific">Pedobacter frigidisoli</name>
    <dbReference type="NCBI Taxonomy" id="2530455"/>
    <lineage>
        <taxon>Bacteria</taxon>
        <taxon>Pseudomonadati</taxon>
        <taxon>Bacteroidota</taxon>
        <taxon>Sphingobacteriia</taxon>
        <taxon>Sphingobacteriales</taxon>
        <taxon>Sphingobacteriaceae</taxon>
        <taxon>Pedobacter</taxon>
    </lineage>
</organism>
<evidence type="ECO:0000313" key="1">
    <source>
        <dbReference type="EMBL" id="TCD08611.1"/>
    </source>
</evidence>
<dbReference type="RefSeq" id="WP_131559115.1">
    <property type="nucleotide sequence ID" value="NZ_SJSN01000008.1"/>
</dbReference>
<comment type="caution">
    <text evidence="1">The sequence shown here is derived from an EMBL/GenBank/DDBJ whole genome shotgun (WGS) entry which is preliminary data.</text>
</comment>
<dbReference type="Proteomes" id="UP000291485">
    <property type="component" value="Unassembled WGS sequence"/>
</dbReference>
<evidence type="ECO:0000313" key="2">
    <source>
        <dbReference type="Proteomes" id="UP000291485"/>
    </source>
</evidence>
<name>A0A4R0P0B2_9SPHI</name>
<dbReference type="AlphaFoldDB" id="A0A4R0P0B2"/>
<dbReference type="OrthoDB" id="763585at2"/>
<accession>A0A4R0P0B2</accession>
<dbReference type="EMBL" id="SJSN01000008">
    <property type="protein sequence ID" value="TCD08611.1"/>
    <property type="molecule type" value="Genomic_DNA"/>
</dbReference>
<gene>
    <name evidence="1" type="ORF">EZ449_12285</name>
</gene>
<proteinExistence type="predicted"/>
<sequence>MLDKINLKYKRLLLFLAMFLVTLLAYNLSFKQALSSIVLHQELSGNVVENNFEFSAFPQIVRKDSFYSAVLKGYQVRKEDPDNRLWQAVSGMAISKKVLIGFSPELNKEPDTNLLDSGLLIKKFLIKGGYFNMVGFLDTLGQSRGNGKVLRLKLSPPKERNIDAHASMLEMSLTLIGKTL</sequence>
<reference evidence="1 2" key="1">
    <citation type="submission" date="2019-02" db="EMBL/GenBank/DDBJ databases">
        <title>Pedobacter sp. RP-3-11 sp. nov., isolated from Arctic soil.</title>
        <authorList>
            <person name="Dahal R.H."/>
        </authorList>
    </citation>
    <scope>NUCLEOTIDE SEQUENCE [LARGE SCALE GENOMIC DNA]</scope>
    <source>
        <strain evidence="1 2">RP-3-11</strain>
    </source>
</reference>